<dbReference type="InterPro" id="IPR008331">
    <property type="entry name" value="Ferritin_DPS_dom"/>
</dbReference>
<dbReference type="RefSeq" id="WP_246952150.1">
    <property type="nucleotide sequence ID" value="NZ_JALKII010000006.1"/>
</dbReference>
<protein>
    <submittedName>
        <fullName evidence="3">Ferritin-like domain-containing protein</fullName>
    </submittedName>
</protein>
<dbReference type="InterPro" id="IPR012347">
    <property type="entry name" value="Ferritin-like"/>
</dbReference>
<evidence type="ECO:0000259" key="2">
    <source>
        <dbReference type="Pfam" id="PF00210"/>
    </source>
</evidence>
<organism evidence="3 4">
    <name type="scientific">Alcanivorax quisquiliarum</name>
    <dbReference type="NCBI Taxonomy" id="2933565"/>
    <lineage>
        <taxon>Bacteria</taxon>
        <taxon>Pseudomonadati</taxon>
        <taxon>Pseudomonadota</taxon>
        <taxon>Gammaproteobacteria</taxon>
        <taxon>Oceanospirillales</taxon>
        <taxon>Alcanivoracaceae</taxon>
        <taxon>Alcanivorax</taxon>
    </lineage>
</organism>
<name>A0ABT0E820_9GAMM</name>
<dbReference type="InterPro" id="IPR009078">
    <property type="entry name" value="Ferritin-like_SF"/>
</dbReference>
<keyword evidence="4" id="KW-1185">Reference proteome</keyword>
<accession>A0ABT0E820</accession>
<dbReference type="CDD" id="cd00657">
    <property type="entry name" value="Ferritin_like"/>
    <property type="match status" value="1"/>
</dbReference>
<evidence type="ECO:0000313" key="4">
    <source>
        <dbReference type="Proteomes" id="UP001165524"/>
    </source>
</evidence>
<dbReference type="Pfam" id="PF00210">
    <property type="entry name" value="Ferritin"/>
    <property type="match status" value="1"/>
</dbReference>
<dbReference type="Gene3D" id="1.20.1260.10">
    <property type="match status" value="1"/>
</dbReference>
<evidence type="ECO:0000313" key="3">
    <source>
        <dbReference type="EMBL" id="MCK0537984.1"/>
    </source>
</evidence>
<dbReference type="SUPFAM" id="SSF47240">
    <property type="entry name" value="Ferritin-like"/>
    <property type="match status" value="1"/>
</dbReference>
<reference evidence="3" key="1">
    <citation type="submission" date="2022-04" db="EMBL/GenBank/DDBJ databases">
        <title>Alcanivorax sp. CY1518 draft genome sequence.</title>
        <authorList>
            <person name="Zhao G."/>
            <person name="An M."/>
        </authorList>
    </citation>
    <scope>NUCLEOTIDE SEQUENCE</scope>
    <source>
        <strain evidence="3">CY1518</strain>
    </source>
</reference>
<feature type="region of interest" description="Disordered" evidence="1">
    <location>
        <begin position="1"/>
        <end position="46"/>
    </location>
</feature>
<evidence type="ECO:0000256" key="1">
    <source>
        <dbReference type="SAM" id="MobiDB-lite"/>
    </source>
</evidence>
<gene>
    <name evidence="3" type="ORF">MU846_09705</name>
</gene>
<dbReference type="Proteomes" id="UP001165524">
    <property type="component" value="Unassembled WGS sequence"/>
</dbReference>
<sequence>MDKPAHTGMNRTGAQMSPLHTPEQKAAAEQVRPTVPGSARQLAEARQEAVASAEPVGSVPIPGSIKGAVKTVAQKISGHNPAILIDKLGERLAFERTGVRLYDAMIAKAQALGEPQDKLDRLQHFRDEEAEHMERVKEAMESLGADPTAQTPSADVAGVSGLGVLQVITDPRTNMAQSLDALLTAELTDNAAWDLLIDLAREAGQSDMVPSFEQALRQEQDHLGTLRIWLREALGVKNS</sequence>
<feature type="domain" description="Ferritin/DPS" evidence="2">
    <location>
        <begin position="121"/>
        <end position="231"/>
    </location>
</feature>
<comment type="caution">
    <text evidence="3">The sequence shown here is derived from an EMBL/GenBank/DDBJ whole genome shotgun (WGS) entry which is preliminary data.</text>
</comment>
<dbReference type="EMBL" id="JALKII010000006">
    <property type="protein sequence ID" value="MCK0537984.1"/>
    <property type="molecule type" value="Genomic_DNA"/>
</dbReference>
<proteinExistence type="predicted"/>